<feature type="domain" description="Integrase catalytic" evidence="2">
    <location>
        <begin position="1"/>
        <end position="74"/>
    </location>
</feature>
<accession>A0A0V0HLL4</accession>
<dbReference type="SUPFAM" id="SSF53098">
    <property type="entry name" value="Ribonuclease H-like"/>
    <property type="match status" value="1"/>
</dbReference>
<feature type="compositionally biased region" description="Low complexity" evidence="1">
    <location>
        <begin position="192"/>
        <end position="202"/>
    </location>
</feature>
<organism evidence="3">
    <name type="scientific">Solanum chacoense</name>
    <name type="common">Chaco potato</name>
    <dbReference type="NCBI Taxonomy" id="4108"/>
    <lineage>
        <taxon>Eukaryota</taxon>
        <taxon>Viridiplantae</taxon>
        <taxon>Streptophyta</taxon>
        <taxon>Embryophyta</taxon>
        <taxon>Tracheophyta</taxon>
        <taxon>Spermatophyta</taxon>
        <taxon>Magnoliopsida</taxon>
        <taxon>eudicotyledons</taxon>
        <taxon>Gunneridae</taxon>
        <taxon>Pentapetalae</taxon>
        <taxon>asterids</taxon>
        <taxon>lamiids</taxon>
        <taxon>Solanales</taxon>
        <taxon>Solanaceae</taxon>
        <taxon>Solanoideae</taxon>
        <taxon>Solaneae</taxon>
        <taxon>Solanum</taxon>
    </lineage>
</organism>
<dbReference type="PROSITE" id="PS50994">
    <property type="entry name" value="INTEGRASE"/>
    <property type="match status" value="1"/>
</dbReference>
<dbReference type="InterPro" id="IPR039537">
    <property type="entry name" value="Retrotran_Ty1/copia-like"/>
</dbReference>
<feature type="region of interest" description="Disordered" evidence="1">
    <location>
        <begin position="168"/>
        <end position="293"/>
    </location>
</feature>
<dbReference type="GO" id="GO:0015074">
    <property type="term" value="P:DNA integration"/>
    <property type="evidence" value="ECO:0007669"/>
    <property type="project" value="InterPro"/>
</dbReference>
<proteinExistence type="predicted"/>
<dbReference type="InterPro" id="IPR057670">
    <property type="entry name" value="SH3_retrovirus"/>
</dbReference>
<feature type="non-terminal residue" evidence="3">
    <location>
        <position position="293"/>
    </location>
</feature>
<dbReference type="EMBL" id="GEDG01018088">
    <property type="protein sequence ID" value="JAP21092.1"/>
    <property type="molecule type" value="Transcribed_RNA"/>
</dbReference>
<name>A0A0V0HLL4_SOLCH</name>
<evidence type="ECO:0000256" key="1">
    <source>
        <dbReference type="SAM" id="MobiDB-lite"/>
    </source>
</evidence>
<dbReference type="GO" id="GO:0003676">
    <property type="term" value="F:nucleic acid binding"/>
    <property type="evidence" value="ECO:0007669"/>
    <property type="project" value="InterPro"/>
</dbReference>
<evidence type="ECO:0000259" key="2">
    <source>
        <dbReference type="PROSITE" id="PS50994"/>
    </source>
</evidence>
<dbReference type="Gene3D" id="3.30.420.10">
    <property type="entry name" value="Ribonuclease H-like superfamily/Ribonuclease H"/>
    <property type="match status" value="1"/>
</dbReference>
<dbReference type="InterPro" id="IPR036397">
    <property type="entry name" value="RNaseH_sf"/>
</dbReference>
<dbReference type="PANTHER" id="PTHR42648:SF26">
    <property type="entry name" value="INTEGRASE CATALYTIC DOMAIN-CONTAINING PROTEIN"/>
    <property type="match status" value="1"/>
</dbReference>
<dbReference type="Pfam" id="PF25597">
    <property type="entry name" value="SH3_retrovirus"/>
    <property type="match status" value="1"/>
</dbReference>
<feature type="compositionally biased region" description="Polar residues" evidence="1">
    <location>
        <begin position="168"/>
        <end position="182"/>
    </location>
</feature>
<feature type="compositionally biased region" description="Low complexity" evidence="1">
    <location>
        <begin position="250"/>
        <end position="284"/>
    </location>
</feature>
<protein>
    <submittedName>
        <fullName evidence="3">Putative ovule protein</fullName>
    </submittedName>
</protein>
<evidence type="ECO:0000313" key="3">
    <source>
        <dbReference type="EMBL" id="JAP21092.1"/>
    </source>
</evidence>
<dbReference type="InterPro" id="IPR001584">
    <property type="entry name" value="Integrase_cat-core"/>
</dbReference>
<dbReference type="AlphaFoldDB" id="A0A0V0HLL4"/>
<sequence>MSFRLSCPHTSSQNGKAERKIRSINNVTRTLLAHASLPPSFWHHALQMATYLLNVLPSKLLHNKSPIEVLYQRFPSYDHLRVFGCLCFPLIPSTTINKLQPRSTPCVFLGYPTNHRGYKCYDMSSRKIIICRHVLFNEHTFPFASVHTPTSHTYDFLDDGLSSYVTHHMQQSTTPTSDQPISPNGPIPHTAQQQSPTSSPSPRHNQPPPATQTCVRQRGLAPPTASPAGLPADAGTGGASVAGPGVADQPVSPSSPSPSLSGPLPTQSPVSSSPSAQTQQAPFPTNSPPIPSS</sequence>
<dbReference type="PANTHER" id="PTHR42648">
    <property type="entry name" value="TRANSPOSASE, PUTATIVE-RELATED"/>
    <property type="match status" value="1"/>
</dbReference>
<dbReference type="InterPro" id="IPR012337">
    <property type="entry name" value="RNaseH-like_sf"/>
</dbReference>
<reference evidence="3" key="1">
    <citation type="submission" date="2015-12" db="EMBL/GenBank/DDBJ databases">
        <title>Gene expression during late stages of embryo sac development: a critical building block for successful pollen-pistil interactions.</title>
        <authorList>
            <person name="Liu Y."/>
            <person name="Joly V."/>
            <person name="Sabar M."/>
            <person name="Matton D.P."/>
        </authorList>
    </citation>
    <scope>NUCLEOTIDE SEQUENCE</scope>
</reference>